<comment type="caution">
    <text evidence="2">The sequence shown here is derived from an EMBL/GenBank/DDBJ whole genome shotgun (WGS) entry which is preliminary data.</text>
</comment>
<sequence>MVFGHFLAFISASFPGRARPFACFTWILALLIIPVSASGVCAADLIPHRAGYVLRLAAGSDTSGGGTMTYEIKSVCDGWAVEMKADLTLLGADGRVQRLGWNQITWEARDGSRYRYFMRESSDGEETGRRRGEARRQSPQSEATVTADLPQREEFTLPGGILFPVQHTEALIAAEASGQTFLSAQLFDGAVENDVVELGASLGKGVSDWKGAGKATAALSGVRSFPVGLAYFFSESPEGLPDSEQHLRLYVNGVVGELIFSLGSLEVEARLEEFRQLEPEGC</sequence>
<proteinExistence type="predicted"/>
<dbReference type="RefSeq" id="WP_133614000.1">
    <property type="nucleotide sequence ID" value="NZ_SNYW01000009.1"/>
</dbReference>
<evidence type="ECO:0000313" key="2">
    <source>
        <dbReference type="EMBL" id="TDQ81446.1"/>
    </source>
</evidence>
<evidence type="ECO:0000313" key="3">
    <source>
        <dbReference type="Proteomes" id="UP000295783"/>
    </source>
</evidence>
<evidence type="ECO:0000256" key="1">
    <source>
        <dbReference type="SAM" id="MobiDB-lite"/>
    </source>
</evidence>
<dbReference type="InterPro" id="IPR015000">
    <property type="entry name" value="EipB-like"/>
</dbReference>
<name>A0A4R6WLK6_9PROT</name>
<dbReference type="OrthoDB" id="9815514at2"/>
<dbReference type="Pfam" id="PF08904">
    <property type="entry name" value="EipB_like"/>
    <property type="match status" value="1"/>
</dbReference>
<dbReference type="EMBL" id="SNYW01000009">
    <property type="protein sequence ID" value="TDQ81446.1"/>
    <property type="molecule type" value="Genomic_DNA"/>
</dbReference>
<keyword evidence="3" id="KW-1185">Reference proteome</keyword>
<reference evidence="2 3" key="1">
    <citation type="submission" date="2019-03" db="EMBL/GenBank/DDBJ databases">
        <title>Genomic Encyclopedia of Type Strains, Phase III (KMG-III): the genomes of soil and plant-associated and newly described type strains.</title>
        <authorList>
            <person name="Whitman W."/>
        </authorList>
    </citation>
    <scope>NUCLEOTIDE SEQUENCE [LARGE SCALE GENOMIC DNA]</scope>
    <source>
        <strain evidence="2 3">CGMCC 1.7660</strain>
    </source>
</reference>
<feature type="compositionally biased region" description="Basic and acidic residues" evidence="1">
    <location>
        <begin position="120"/>
        <end position="136"/>
    </location>
</feature>
<dbReference type="Proteomes" id="UP000295783">
    <property type="component" value="Unassembled WGS sequence"/>
</dbReference>
<feature type="region of interest" description="Disordered" evidence="1">
    <location>
        <begin position="120"/>
        <end position="145"/>
    </location>
</feature>
<organism evidence="2 3">
    <name type="scientific">Dongia mobilis</name>
    <dbReference type="NCBI Taxonomy" id="578943"/>
    <lineage>
        <taxon>Bacteria</taxon>
        <taxon>Pseudomonadati</taxon>
        <taxon>Pseudomonadota</taxon>
        <taxon>Alphaproteobacteria</taxon>
        <taxon>Rhodospirillales</taxon>
        <taxon>Dongiaceae</taxon>
        <taxon>Dongia</taxon>
    </lineage>
</organism>
<gene>
    <name evidence="2" type="ORF">A8950_2514</name>
</gene>
<dbReference type="AlphaFoldDB" id="A0A4R6WLK6"/>
<accession>A0A4R6WLK6</accession>
<protein>
    <submittedName>
        <fullName evidence="2">Uncharacterized protein DUF1849</fullName>
    </submittedName>
</protein>